<dbReference type="RefSeq" id="WP_159420614.1">
    <property type="nucleotide sequence ID" value="NZ_CZVU01000085.1"/>
</dbReference>
<proteinExistence type="predicted"/>
<gene>
    <name evidence="1" type="ORF">JGI24_01455</name>
</gene>
<reference evidence="1 2" key="1">
    <citation type="submission" date="2015-11" db="EMBL/GenBank/DDBJ databases">
        <authorList>
            <person name="Varghese N."/>
        </authorList>
    </citation>
    <scope>NUCLEOTIDE SEQUENCE [LARGE SCALE GENOMIC DNA]</scope>
    <source>
        <strain evidence="1 2">JGI-24</strain>
    </source>
</reference>
<accession>A0A656DBF6</accession>
<organism evidence="1 2">
    <name type="scientific">Kryptobacter tengchongensis</name>
    <dbReference type="NCBI Taxonomy" id="1643429"/>
    <lineage>
        <taxon>Bacteria</taxon>
        <taxon>Pseudomonadati</taxon>
        <taxon>Candidatus Kryptoniota</taxon>
        <taxon>Candidatus Kryptobacter</taxon>
    </lineage>
</organism>
<dbReference type="AlphaFoldDB" id="A0A656DBF6"/>
<evidence type="ECO:0000313" key="2">
    <source>
        <dbReference type="Proteomes" id="UP000243065"/>
    </source>
</evidence>
<dbReference type="EMBL" id="CZVU01000085">
    <property type="protein sequence ID" value="CUT04245.1"/>
    <property type="molecule type" value="Genomic_DNA"/>
</dbReference>
<name>A0A656DBF6_KRYT1</name>
<evidence type="ECO:0000313" key="1">
    <source>
        <dbReference type="EMBL" id="CUT04245.1"/>
    </source>
</evidence>
<protein>
    <submittedName>
        <fullName evidence="1">Uncharacterized protein</fullName>
    </submittedName>
</protein>
<keyword evidence="2" id="KW-1185">Reference proteome</keyword>
<sequence>MIGIIFTLVNYSKAQTKPTRVYNFIAGRYEPTPVDCFDDIVIEPPH</sequence>
<dbReference type="Proteomes" id="UP000243065">
    <property type="component" value="Unassembled WGS sequence"/>
</dbReference>